<reference evidence="1 2" key="1">
    <citation type="submission" date="2021-03" db="EMBL/GenBank/DDBJ databases">
        <title>Glycomyces sp. nov., a novel actinomycete isolated from soil.</title>
        <authorList>
            <person name="Yang X."/>
            <person name="Xu X."/>
        </authorList>
    </citation>
    <scope>NUCLEOTIDE SEQUENCE [LARGE SCALE GENOMIC DNA]</scope>
    <source>
        <strain evidence="1 2">NEAU-S30</strain>
    </source>
</reference>
<comment type="caution">
    <text evidence="1">The sequence shown here is derived from an EMBL/GenBank/DDBJ whole genome shotgun (WGS) entry which is preliminary data.</text>
</comment>
<keyword evidence="2" id="KW-1185">Reference proteome</keyword>
<proteinExistence type="predicted"/>
<evidence type="ECO:0000313" key="2">
    <source>
        <dbReference type="Proteomes" id="UP000681341"/>
    </source>
</evidence>
<dbReference type="EMBL" id="JAGFNP010000003">
    <property type="protein sequence ID" value="MBO3732774.1"/>
    <property type="molecule type" value="Genomic_DNA"/>
</dbReference>
<name>A0ABS3U1Y7_9ACTN</name>
<gene>
    <name evidence="1" type="ORF">J5V16_08055</name>
</gene>
<dbReference type="RefSeq" id="WP_208495553.1">
    <property type="nucleotide sequence ID" value="NZ_JAGFNP010000003.1"/>
</dbReference>
<sequence>MADQEALEEFEREGFVFTVLRDGEVHSVEVRKGDERAIPVCAIYHRKMPANWSLPWAIDPWRPWIDQQARRIIAEAEHTKDDRPAVANDNQNP</sequence>
<evidence type="ECO:0000313" key="1">
    <source>
        <dbReference type="EMBL" id="MBO3732774.1"/>
    </source>
</evidence>
<organism evidence="1 2">
    <name type="scientific">Glycomyces niveus</name>
    <dbReference type="NCBI Taxonomy" id="2820287"/>
    <lineage>
        <taxon>Bacteria</taxon>
        <taxon>Bacillati</taxon>
        <taxon>Actinomycetota</taxon>
        <taxon>Actinomycetes</taxon>
        <taxon>Glycomycetales</taxon>
        <taxon>Glycomycetaceae</taxon>
        <taxon>Glycomyces</taxon>
    </lineage>
</organism>
<protein>
    <submittedName>
        <fullName evidence="1">Uncharacterized protein</fullName>
    </submittedName>
</protein>
<dbReference type="Proteomes" id="UP000681341">
    <property type="component" value="Unassembled WGS sequence"/>
</dbReference>
<accession>A0ABS3U1Y7</accession>